<dbReference type="Proteomes" id="UP000178726">
    <property type="component" value="Unassembled WGS sequence"/>
</dbReference>
<gene>
    <name evidence="2" type="ORF">A3I29_03070</name>
</gene>
<keyword evidence="1" id="KW-1133">Transmembrane helix</keyword>
<keyword evidence="1" id="KW-0472">Membrane</keyword>
<protein>
    <submittedName>
        <fullName evidence="2">Uncharacterized protein</fullName>
    </submittedName>
</protein>
<sequence>MIKHTDKTETDKLLNSAVDKGAPVLEQSMVSGLEKKGDQPSLKELLEKNLKWSQIIYEQNRKINNKLLWSAVANWLRLLIIVVPFILAIIYLPAIIKNFKDQYMNFLGASQSGKASSVEDIINLLPINSAERERVKALLK</sequence>
<evidence type="ECO:0000313" key="3">
    <source>
        <dbReference type="Proteomes" id="UP000178726"/>
    </source>
</evidence>
<accession>A0A1F6N948</accession>
<dbReference type="EMBL" id="MFQK01000046">
    <property type="protein sequence ID" value="OGH80467.1"/>
    <property type="molecule type" value="Genomic_DNA"/>
</dbReference>
<keyword evidence="1" id="KW-0812">Transmembrane</keyword>
<reference evidence="2 3" key="1">
    <citation type="journal article" date="2016" name="Nat. Commun.">
        <title>Thousands of microbial genomes shed light on interconnected biogeochemical processes in an aquifer system.</title>
        <authorList>
            <person name="Anantharaman K."/>
            <person name="Brown C.T."/>
            <person name="Hug L.A."/>
            <person name="Sharon I."/>
            <person name="Castelle C.J."/>
            <person name="Probst A.J."/>
            <person name="Thomas B.C."/>
            <person name="Singh A."/>
            <person name="Wilkins M.J."/>
            <person name="Karaoz U."/>
            <person name="Brodie E.L."/>
            <person name="Williams K.H."/>
            <person name="Hubbard S.S."/>
            <person name="Banfield J.F."/>
        </authorList>
    </citation>
    <scope>NUCLEOTIDE SEQUENCE [LARGE SCALE GENOMIC DNA]</scope>
</reference>
<dbReference type="STRING" id="1798689.A3I29_03070"/>
<organism evidence="2 3">
    <name type="scientific">Candidatus Magasanikbacteria bacterium RIFCSPLOWO2_02_FULL_44_11</name>
    <dbReference type="NCBI Taxonomy" id="1798689"/>
    <lineage>
        <taxon>Bacteria</taxon>
        <taxon>Candidatus Magasanikiibacteriota</taxon>
    </lineage>
</organism>
<feature type="transmembrane region" description="Helical" evidence="1">
    <location>
        <begin position="75"/>
        <end position="96"/>
    </location>
</feature>
<evidence type="ECO:0000313" key="2">
    <source>
        <dbReference type="EMBL" id="OGH80467.1"/>
    </source>
</evidence>
<proteinExistence type="predicted"/>
<dbReference type="AlphaFoldDB" id="A0A1F6N948"/>
<evidence type="ECO:0000256" key="1">
    <source>
        <dbReference type="SAM" id="Phobius"/>
    </source>
</evidence>
<comment type="caution">
    <text evidence="2">The sequence shown here is derived from an EMBL/GenBank/DDBJ whole genome shotgun (WGS) entry which is preliminary data.</text>
</comment>
<name>A0A1F6N948_9BACT</name>